<evidence type="ECO:0000259" key="2">
    <source>
        <dbReference type="Pfam" id="PF07786"/>
    </source>
</evidence>
<keyword evidence="1" id="KW-1133">Transmembrane helix</keyword>
<reference evidence="3 4" key="1">
    <citation type="submission" date="2016-09" db="EMBL/GenBank/DDBJ databases">
        <title>Complete genome of Desulfosporosinus sp. OL.</title>
        <authorList>
            <person name="Mardanov A."/>
            <person name="Beletsky A."/>
            <person name="Panova A."/>
            <person name="Karnachuk O."/>
            <person name="Ravin N."/>
        </authorList>
    </citation>
    <scope>NUCLEOTIDE SEQUENCE [LARGE SCALE GENOMIC DNA]</scope>
    <source>
        <strain evidence="3 4">OL</strain>
    </source>
</reference>
<accession>A0A1Q8QKE1</accession>
<feature type="transmembrane region" description="Helical" evidence="1">
    <location>
        <begin position="314"/>
        <end position="330"/>
    </location>
</feature>
<protein>
    <submittedName>
        <fullName evidence="3">Putative membrane protein</fullName>
    </submittedName>
</protein>
<feature type="transmembrane region" description="Helical" evidence="1">
    <location>
        <begin position="125"/>
        <end position="146"/>
    </location>
</feature>
<feature type="transmembrane region" description="Helical" evidence="1">
    <location>
        <begin position="152"/>
        <end position="177"/>
    </location>
</feature>
<sequence>MLNSSFVMDTNAKNSNLIASNSSRLPFLDRTRGLIMLFMALDHALFFWSSGRINNEGLPLLVKGAVTYNPFGNSSLLAYLIMVLSSICAPGFLFIAGYVLALSIKKRQLAGTPSSSISHHLWRRGLLLLFLQVFIASPAFNLPMVIQAGSLSIVTLGTFLSLSILSTFGISFLFLLLGRHISPWKLFGVSGLLYLLSQLFLPSFTKSFPFNQAIEQALQNILVLPVPFSPVSLVNNNFPVIPWFFPMALGWLYGHTYTEKRGVAYEARRFAFSGVSSLALFFIFRLAGIGDYLHADGTLQGFFGLSKYPPSPDYFLLYLGLVFLLLFAFYKLPRSSRLGGVLENFGRAPLFFYNTHLWLYAAVPALMANFNGYSLIFGVGIWLLGLIILYPLCRGYLTWKSSNRVRIPHSRLGDPSYIWKGLR</sequence>
<feature type="transmembrane region" description="Helical" evidence="1">
    <location>
        <begin position="184"/>
        <end position="201"/>
    </location>
</feature>
<dbReference type="RefSeq" id="WP_075366710.1">
    <property type="nucleotide sequence ID" value="NZ_MLBF01000051.1"/>
</dbReference>
<proteinExistence type="predicted"/>
<feature type="transmembrane region" description="Helical" evidence="1">
    <location>
        <begin position="240"/>
        <end position="258"/>
    </location>
</feature>
<dbReference type="InterPro" id="IPR012429">
    <property type="entry name" value="HGSNAT_cat"/>
</dbReference>
<dbReference type="Proteomes" id="UP000186102">
    <property type="component" value="Unassembled WGS sequence"/>
</dbReference>
<dbReference type="AlphaFoldDB" id="A0A1Q8QKE1"/>
<evidence type="ECO:0000256" key="1">
    <source>
        <dbReference type="SAM" id="Phobius"/>
    </source>
</evidence>
<keyword evidence="1" id="KW-0812">Transmembrane</keyword>
<dbReference type="PANTHER" id="PTHR40407">
    <property type="entry name" value="MEMBRANE PROTEIN-LIKE PROTEIN"/>
    <property type="match status" value="1"/>
</dbReference>
<dbReference type="Pfam" id="PF07786">
    <property type="entry name" value="HGSNAT_cat"/>
    <property type="match status" value="1"/>
</dbReference>
<keyword evidence="4" id="KW-1185">Reference proteome</keyword>
<feature type="transmembrane region" description="Helical" evidence="1">
    <location>
        <begin position="76"/>
        <end position="104"/>
    </location>
</feature>
<organism evidence="3 4">
    <name type="scientific">Desulfosporosinus metallidurans</name>
    <dbReference type="NCBI Taxonomy" id="1888891"/>
    <lineage>
        <taxon>Bacteria</taxon>
        <taxon>Bacillati</taxon>
        <taxon>Bacillota</taxon>
        <taxon>Clostridia</taxon>
        <taxon>Eubacteriales</taxon>
        <taxon>Desulfitobacteriaceae</taxon>
        <taxon>Desulfosporosinus</taxon>
    </lineage>
</organism>
<dbReference type="PANTHER" id="PTHR40407:SF1">
    <property type="entry name" value="HEPARAN-ALPHA-GLUCOSAMINIDE N-ACETYLTRANSFERASE CATALYTIC DOMAIN-CONTAINING PROTEIN"/>
    <property type="match status" value="1"/>
</dbReference>
<keyword evidence="1" id="KW-0472">Membrane</keyword>
<feature type="transmembrane region" description="Helical" evidence="1">
    <location>
        <begin position="373"/>
        <end position="393"/>
    </location>
</feature>
<evidence type="ECO:0000313" key="3">
    <source>
        <dbReference type="EMBL" id="OLN27814.1"/>
    </source>
</evidence>
<dbReference type="EMBL" id="MLBF01000051">
    <property type="protein sequence ID" value="OLN27814.1"/>
    <property type="molecule type" value="Genomic_DNA"/>
</dbReference>
<dbReference type="STRING" id="1888891.DSOL_4362"/>
<feature type="domain" description="Heparan-alpha-glucosaminide N-acetyltransferase catalytic" evidence="2">
    <location>
        <begin position="78"/>
        <end position="283"/>
    </location>
</feature>
<gene>
    <name evidence="3" type="ORF">DSOL_4362</name>
</gene>
<comment type="caution">
    <text evidence="3">The sequence shown here is derived from an EMBL/GenBank/DDBJ whole genome shotgun (WGS) entry which is preliminary data.</text>
</comment>
<evidence type="ECO:0000313" key="4">
    <source>
        <dbReference type="Proteomes" id="UP000186102"/>
    </source>
</evidence>
<feature type="transmembrane region" description="Helical" evidence="1">
    <location>
        <begin position="270"/>
        <end position="294"/>
    </location>
</feature>
<name>A0A1Q8QKE1_9FIRM</name>